<name>A0A0C3LJH3_9AGAM</name>
<proteinExistence type="predicted"/>
<keyword evidence="2" id="KW-1185">Reference proteome</keyword>
<reference evidence="1 2" key="1">
    <citation type="submission" date="2014-04" db="EMBL/GenBank/DDBJ databases">
        <authorList>
            <consortium name="DOE Joint Genome Institute"/>
            <person name="Kuo A."/>
            <person name="Girlanda M."/>
            <person name="Perotto S."/>
            <person name="Kohler A."/>
            <person name="Nagy L.G."/>
            <person name="Floudas D."/>
            <person name="Copeland A."/>
            <person name="Barry K.W."/>
            <person name="Cichocki N."/>
            <person name="Veneault-Fourrey C."/>
            <person name="LaButti K."/>
            <person name="Lindquist E.A."/>
            <person name="Lipzen A."/>
            <person name="Lundell T."/>
            <person name="Morin E."/>
            <person name="Murat C."/>
            <person name="Sun H."/>
            <person name="Tunlid A."/>
            <person name="Henrissat B."/>
            <person name="Grigoriev I.V."/>
            <person name="Hibbett D.S."/>
            <person name="Martin F."/>
            <person name="Nordberg H.P."/>
            <person name="Cantor M.N."/>
            <person name="Hua S.X."/>
        </authorList>
    </citation>
    <scope>NUCLEOTIDE SEQUENCE [LARGE SCALE GENOMIC DNA]</scope>
    <source>
        <strain evidence="1 2">MUT 4182</strain>
    </source>
</reference>
<dbReference type="EMBL" id="KN823134">
    <property type="protein sequence ID" value="KIO21567.1"/>
    <property type="molecule type" value="Genomic_DNA"/>
</dbReference>
<dbReference type="HOGENOM" id="CLU_2051379_0_0_1"/>
<evidence type="ECO:0000313" key="2">
    <source>
        <dbReference type="Proteomes" id="UP000054248"/>
    </source>
</evidence>
<evidence type="ECO:0000313" key="1">
    <source>
        <dbReference type="EMBL" id="KIO21567.1"/>
    </source>
</evidence>
<dbReference type="Proteomes" id="UP000054248">
    <property type="component" value="Unassembled WGS sequence"/>
</dbReference>
<protein>
    <submittedName>
        <fullName evidence="1">Uncharacterized protein</fullName>
    </submittedName>
</protein>
<sequence>MTAVTIGDESIVGTIVTDPHASDIPRLETALGNVAGIRAINAPGLGNSATVEVVGMYMATRIIRTLGIGLQEVETTTGGRRMKHPSFLYAAPGGIETENATGNLLGWTTGRTQRHQVAKA</sequence>
<dbReference type="AlphaFoldDB" id="A0A0C3LJH3"/>
<gene>
    <name evidence="1" type="ORF">M407DRAFT_245433</name>
</gene>
<organism evidence="1 2">
    <name type="scientific">Tulasnella calospora MUT 4182</name>
    <dbReference type="NCBI Taxonomy" id="1051891"/>
    <lineage>
        <taxon>Eukaryota</taxon>
        <taxon>Fungi</taxon>
        <taxon>Dikarya</taxon>
        <taxon>Basidiomycota</taxon>
        <taxon>Agaricomycotina</taxon>
        <taxon>Agaricomycetes</taxon>
        <taxon>Cantharellales</taxon>
        <taxon>Tulasnellaceae</taxon>
        <taxon>Tulasnella</taxon>
    </lineage>
</organism>
<accession>A0A0C3LJH3</accession>
<reference evidence="2" key="2">
    <citation type="submission" date="2015-01" db="EMBL/GenBank/DDBJ databases">
        <title>Evolutionary Origins and Diversification of the Mycorrhizal Mutualists.</title>
        <authorList>
            <consortium name="DOE Joint Genome Institute"/>
            <consortium name="Mycorrhizal Genomics Consortium"/>
            <person name="Kohler A."/>
            <person name="Kuo A."/>
            <person name="Nagy L.G."/>
            <person name="Floudas D."/>
            <person name="Copeland A."/>
            <person name="Barry K.W."/>
            <person name="Cichocki N."/>
            <person name="Veneault-Fourrey C."/>
            <person name="LaButti K."/>
            <person name="Lindquist E.A."/>
            <person name="Lipzen A."/>
            <person name="Lundell T."/>
            <person name="Morin E."/>
            <person name="Murat C."/>
            <person name="Riley R."/>
            <person name="Ohm R."/>
            <person name="Sun H."/>
            <person name="Tunlid A."/>
            <person name="Henrissat B."/>
            <person name="Grigoriev I.V."/>
            <person name="Hibbett D.S."/>
            <person name="Martin F."/>
        </authorList>
    </citation>
    <scope>NUCLEOTIDE SEQUENCE [LARGE SCALE GENOMIC DNA]</scope>
    <source>
        <strain evidence="2">MUT 4182</strain>
    </source>
</reference>